<dbReference type="Proteomes" id="UP001165541">
    <property type="component" value="Unassembled WGS sequence"/>
</dbReference>
<proteinExistence type="predicted"/>
<keyword evidence="2" id="KW-1185">Reference proteome</keyword>
<organism evidence="1 2">
    <name type="scientific">Caldimonas mangrovi</name>
    <dbReference type="NCBI Taxonomy" id="2944811"/>
    <lineage>
        <taxon>Bacteria</taxon>
        <taxon>Pseudomonadati</taxon>
        <taxon>Pseudomonadota</taxon>
        <taxon>Betaproteobacteria</taxon>
        <taxon>Burkholderiales</taxon>
        <taxon>Sphaerotilaceae</taxon>
        <taxon>Caldimonas</taxon>
    </lineage>
</organism>
<sequence>MNVATETNNDRLRALVAALDLPQAVLLTLFNRGLGPRACTASVWRAWLEPAQSARHVPLSDEMWQHAVLRLGALTTATASDNEARPEMASA</sequence>
<reference evidence="1" key="1">
    <citation type="submission" date="2022-05" db="EMBL/GenBank/DDBJ databases">
        <title>Schlegelella sp. nov., isolated from mangrove soil.</title>
        <authorList>
            <person name="Liu Y."/>
            <person name="Ge X."/>
            <person name="Liu W."/>
        </authorList>
    </citation>
    <scope>NUCLEOTIDE SEQUENCE</scope>
    <source>
        <strain evidence="1">S2-27</strain>
    </source>
</reference>
<dbReference type="RefSeq" id="WP_251778170.1">
    <property type="nucleotide sequence ID" value="NZ_JAMKFE010000005.1"/>
</dbReference>
<dbReference type="EMBL" id="JAMKFE010000005">
    <property type="protein sequence ID" value="MCM5679967.1"/>
    <property type="molecule type" value="Genomic_DNA"/>
</dbReference>
<name>A0ABT0YNX3_9BURK</name>
<protein>
    <submittedName>
        <fullName evidence="1">Uncharacterized protein</fullName>
    </submittedName>
</protein>
<gene>
    <name evidence="1" type="ORF">M8A51_10525</name>
</gene>
<evidence type="ECO:0000313" key="2">
    <source>
        <dbReference type="Proteomes" id="UP001165541"/>
    </source>
</evidence>
<evidence type="ECO:0000313" key="1">
    <source>
        <dbReference type="EMBL" id="MCM5679967.1"/>
    </source>
</evidence>
<comment type="caution">
    <text evidence="1">The sequence shown here is derived from an EMBL/GenBank/DDBJ whole genome shotgun (WGS) entry which is preliminary data.</text>
</comment>
<accession>A0ABT0YNX3</accession>